<gene>
    <name evidence="2" type="ORF">BaRGS_00028461</name>
</gene>
<evidence type="ECO:0000256" key="1">
    <source>
        <dbReference type="SAM" id="MobiDB-lite"/>
    </source>
</evidence>
<comment type="caution">
    <text evidence="2">The sequence shown here is derived from an EMBL/GenBank/DDBJ whole genome shotgun (WGS) entry which is preliminary data.</text>
</comment>
<protein>
    <submittedName>
        <fullName evidence="2">Uncharacterized protein</fullName>
    </submittedName>
</protein>
<evidence type="ECO:0000313" key="3">
    <source>
        <dbReference type="Proteomes" id="UP001519460"/>
    </source>
</evidence>
<keyword evidence="3" id="KW-1185">Reference proteome</keyword>
<feature type="non-terminal residue" evidence="2">
    <location>
        <position position="102"/>
    </location>
</feature>
<name>A0ABD0JZR0_9CAEN</name>
<proteinExistence type="predicted"/>
<dbReference type="AlphaFoldDB" id="A0ABD0JZR0"/>
<feature type="region of interest" description="Disordered" evidence="1">
    <location>
        <begin position="1"/>
        <end position="20"/>
    </location>
</feature>
<dbReference type="Proteomes" id="UP001519460">
    <property type="component" value="Unassembled WGS sequence"/>
</dbReference>
<reference evidence="2 3" key="1">
    <citation type="journal article" date="2023" name="Sci. Data">
        <title>Genome assembly of the Korean intertidal mud-creeper Batillaria attramentaria.</title>
        <authorList>
            <person name="Patra A.K."/>
            <person name="Ho P.T."/>
            <person name="Jun S."/>
            <person name="Lee S.J."/>
            <person name="Kim Y."/>
            <person name="Won Y.J."/>
        </authorList>
    </citation>
    <scope>NUCLEOTIDE SEQUENCE [LARGE SCALE GENOMIC DNA]</scope>
    <source>
        <strain evidence="2">Wonlab-2016</strain>
    </source>
</reference>
<dbReference type="EMBL" id="JACVVK020000284">
    <property type="protein sequence ID" value="KAK7480293.1"/>
    <property type="molecule type" value="Genomic_DNA"/>
</dbReference>
<evidence type="ECO:0000313" key="2">
    <source>
        <dbReference type="EMBL" id="KAK7480293.1"/>
    </source>
</evidence>
<organism evidence="2 3">
    <name type="scientific">Batillaria attramentaria</name>
    <dbReference type="NCBI Taxonomy" id="370345"/>
    <lineage>
        <taxon>Eukaryota</taxon>
        <taxon>Metazoa</taxon>
        <taxon>Spiralia</taxon>
        <taxon>Lophotrochozoa</taxon>
        <taxon>Mollusca</taxon>
        <taxon>Gastropoda</taxon>
        <taxon>Caenogastropoda</taxon>
        <taxon>Sorbeoconcha</taxon>
        <taxon>Cerithioidea</taxon>
        <taxon>Batillariidae</taxon>
        <taxon>Batillaria</taxon>
    </lineage>
</organism>
<sequence>MLSAHSVRTRNSHKPFQLPSPDCPAYLSDRVTPCHQCDQQNHWTVKSPPLSSGTVNLPADRPTNRGVGGRKSLVARIYFSPIAGIFIDTIAQSICLVSEVRV</sequence>
<accession>A0ABD0JZR0</accession>